<dbReference type="InterPro" id="IPR029063">
    <property type="entry name" value="SAM-dependent_MTases_sf"/>
</dbReference>
<dbReference type="GO" id="GO:0032259">
    <property type="term" value="P:methylation"/>
    <property type="evidence" value="ECO:0007669"/>
    <property type="project" value="UniProtKB-KW"/>
</dbReference>
<dbReference type="GO" id="GO:0008757">
    <property type="term" value="F:S-adenosylmethionine-dependent methyltransferase activity"/>
    <property type="evidence" value="ECO:0007669"/>
    <property type="project" value="InterPro"/>
</dbReference>
<proteinExistence type="predicted"/>
<dbReference type="InterPro" id="IPR013216">
    <property type="entry name" value="Methyltransf_11"/>
</dbReference>
<reference evidence="2" key="2">
    <citation type="submission" date="2023-07" db="EMBL/GenBank/DDBJ databases">
        <authorList>
            <person name="Bai X.-H."/>
            <person name="Wang H.-H."/>
            <person name="Wang J."/>
            <person name="Ma M.-Y."/>
            <person name="Hu H.-H."/>
            <person name="Song Z.-L."/>
            <person name="Ma H.-G."/>
            <person name="Fan Y."/>
            <person name="Du C.-Y."/>
            <person name="Xu J.-C."/>
        </authorList>
    </citation>
    <scope>NUCLEOTIDE SEQUENCE</scope>
    <source>
        <strain evidence="2">CZ1</strain>
    </source>
</reference>
<dbReference type="AlphaFoldDB" id="A0AA96WQX5"/>
<dbReference type="Gene3D" id="3.40.50.150">
    <property type="entry name" value="Vaccinia Virus protein VP39"/>
    <property type="match status" value="1"/>
</dbReference>
<name>A0AA96WQX5_LEPBY</name>
<evidence type="ECO:0000313" key="2">
    <source>
        <dbReference type="EMBL" id="WNZ43997.1"/>
    </source>
</evidence>
<accession>A0AA96WQX5</accession>
<organism evidence="2">
    <name type="scientific">Leptolyngbya boryana CZ1</name>
    <dbReference type="NCBI Taxonomy" id="3060204"/>
    <lineage>
        <taxon>Bacteria</taxon>
        <taxon>Bacillati</taxon>
        <taxon>Cyanobacteriota</taxon>
        <taxon>Cyanophyceae</taxon>
        <taxon>Leptolyngbyales</taxon>
        <taxon>Leptolyngbyaceae</taxon>
        <taxon>Leptolyngbya group</taxon>
        <taxon>Leptolyngbya</taxon>
    </lineage>
</organism>
<dbReference type="EMBL" id="CP130144">
    <property type="protein sequence ID" value="WNZ43997.1"/>
    <property type="molecule type" value="Genomic_DNA"/>
</dbReference>
<protein>
    <submittedName>
        <fullName evidence="2">Methyltransferase domain-containing protein</fullName>
    </submittedName>
</protein>
<dbReference type="CDD" id="cd02440">
    <property type="entry name" value="AdoMet_MTases"/>
    <property type="match status" value="1"/>
</dbReference>
<dbReference type="SUPFAM" id="SSF53335">
    <property type="entry name" value="S-adenosyl-L-methionine-dependent methyltransferases"/>
    <property type="match status" value="1"/>
</dbReference>
<reference evidence="2" key="1">
    <citation type="journal article" date="2023" name="Plants (Basel)">
        <title>Genomic Analysis of Leptolyngbya boryana CZ1 Reveals Efficient Carbon Fixation Modules.</title>
        <authorList>
            <person name="Bai X."/>
            <person name="Wang H."/>
            <person name="Cheng W."/>
            <person name="Wang J."/>
            <person name="Ma M."/>
            <person name="Hu H."/>
            <person name="Song Z."/>
            <person name="Ma H."/>
            <person name="Fan Y."/>
            <person name="Du C."/>
            <person name="Xu J."/>
        </authorList>
    </citation>
    <scope>NUCLEOTIDE SEQUENCE</scope>
    <source>
        <strain evidence="2">CZ1</strain>
    </source>
</reference>
<evidence type="ECO:0000259" key="1">
    <source>
        <dbReference type="Pfam" id="PF08241"/>
    </source>
</evidence>
<sequence length="302" mass="34508">MAQLQATPQSSASTSPTAKCYLNLGCGYRYRADWVNMDFTPTGEGVIAHNLTQGIPFPAASFDLVYHSHVLEHFSKAGAVPFLQECYRVLRPGGILRVVVPDLEQIARMYLKALEDASTGSATWAHHYEWMLLELLDQTVRNRPGGDMLAYLYRSQIPNSEFVIERCGVEIKNLMEVGATLRTTIPGQPAPIHPLKRWAAQIYRVLFDQEYRRERQLRRLLGEEYHALEIGRFRLGGEVHQWMYDRYSLGQLLQSCGFQNVIQRTATDSYLEDWNRFDLDTEPDGSIYKPDSLFMEAVKPAV</sequence>
<gene>
    <name evidence="2" type="ORF">Q2T42_19375</name>
</gene>
<keyword evidence="2" id="KW-0808">Transferase</keyword>
<keyword evidence="2" id="KW-0489">Methyltransferase</keyword>
<feature type="domain" description="Methyltransferase type 11" evidence="1">
    <location>
        <begin position="48"/>
        <end position="96"/>
    </location>
</feature>
<dbReference type="RefSeq" id="WP_316426181.1">
    <property type="nucleotide sequence ID" value="NZ_CP130144.1"/>
</dbReference>
<dbReference type="Pfam" id="PF08241">
    <property type="entry name" value="Methyltransf_11"/>
    <property type="match status" value="1"/>
</dbReference>